<feature type="chain" id="PRO_5018228092" evidence="1">
    <location>
        <begin position="29"/>
        <end position="166"/>
    </location>
</feature>
<proteinExistence type="predicted"/>
<sequence>MKFFQQATFHFTLLLFPLLAASTTTLTATTPCTTGTSYTQIPRRPSLPPAHRIPAPFIGEHTVRNLTFPYSVQMPENDNATWIDFLWTCGANCGYNRNPYPCASYFAFYGRWVTGGGGYTCQLLRVRMDESTFEPAPSEEEDMFRAAVGFNRVCDGSGVVRRRRGR</sequence>
<feature type="signal peptide" evidence="1">
    <location>
        <begin position="1"/>
        <end position="28"/>
    </location>
</feature>
<accession>A0A3N4JTJ3</accession>
<reference evidence="2 3" key="1">
    <citation type="journal article" date="2018" name="Nat. Ecol. Evol.">
        <title>Pezizomycetes genomes reveal the molecular basis of ectomycorrhizal truffle lifestyle.</title>
        <authorList>
            <person name="Murat C."/>
            <person name="Payen T."/>
            <person name="Noel B."/>
            <person name="Kuo A."/>
            <person name="Morin E."/>
            <person name="Chen J."/>
            <person name="Kohler A."/>
            <person name="Krizsan K."/>
            <person name="Balestrini R."/>
            <person name="Da Silva C."/>
            <person name="Montanini B."/>
            <person name="Hainaut M."/>
            <person name="Levati E."/>
            <person name="Barry K.W."/>
            <person name="Belfiori B."/>
            <person name="Cichocki N."/>
            <person name="Clum A."/>
            <person name="Dockter R.B."/>
            <person name="Fauchery L."/>
            <person name="Guy J."/>
            <person name="Iotti M."/>
            <person name="Le Tacon F."/>
            <person name="Lindquist E.A."/>
            <person name="Lipzen A."/>
            <person name="Malagnac F."/>
            <person name="Mello A."/>
            <person name="Molinier V."/>
            <person name="Miyauchi S."/>
            <person name="Poulain J."/>
            <person name="Riccioni C."/>
            <person name="Rubini A."/>
            <person name="Sitrit Y."/>
            <person name="Splivallo R."/>
            <person name="Traeger S."/>
            <person name="Wang M."/>
            <person name="Zifcakova L."/>
            <person name="Wipf D."/>
            <person name="Zambonelli A."/>
            <person name="Paolocci F."/>
            <person name="Nowrousian M."/>
            <person name="Ottonello S."/>
            <person name="Baldrian P."/>
            <person name="Spatafora J.W."/>
            <person name="Henrissat B."/>
            <person name="Nagy L.G."/>
            <person name="Aury J.M."/>
            <person name="Wincker P."/>
            <person name="Grigoriev I.V."/>
            <person name="Bonfante P."/>
            <person name="Martin F.M."/>
        </authorList>
    </citation>
    <scope>NUCLEOTIDE SEQUENCE [LARGE SCALE GENOMIC DNA]</scope>
    <source>
        <strain evidence="2 3">120613-1</strain>
    </source>
</reference>
<name>A0A3N4JTJ3_9PEZI</name>
<dbReference type="EMBL" id="ML120387">
    <property type="protein sequence ID" value="RPA99470.1"/>
    <property type="molecule type" value="Genomic_DNA"/>
</dbReference>
<gene>
    <name evidence="2" type="ORF">L873DRAFT_1806677</name>
</gene>
<dbReference type="AlphaFoldDB" id="A0A3N4JTJ3"/>
<keyword evidence="1" id="KW-0732">Signal</keyword>
<evidence type="ECO:0000256" key="1">
    <source>
        <dbReference type="SAM" id="SignalP"/>
    </source>
</evidence>
<keyword evidence="3" id="KW-1185">Reference proteome</keyword>
<evidence type="ECO:0000313" key="3">
    <source>
        <dbReference type="Proteomes" id="UP000276215"/>
    </source>
</evidence>
<dbReference type="Proteomes" id="UP000276215">
    <property type="component" value="Unassembled WGS sequence"/>
</dbReference>
<protein>
    <submittedName>
        <fullName evidence="2">Uncharacterized protein</fullName>
    </submittedName>
</protein>
<evidence type="ECO:0000313" key="2">
    <source>
        <dbReference type="EMBL" id="RPA99470.1"/>
    </source>
</evidence>
<organism evidence="2 3">
    <name type="scientific">Choiromyces venosus 120613-1</name>
    <dbReference type="NCBI Taxonomy" id="1336337"/>
    <lineage>
        <taxon>Eukaryota</taxon>
        <taxon>Fungi</taxon>
        <taxon>Dikarya</taxon>
        <taxon>Ascomycota</taxon>
        <taxon>Pezizomycotina</taxon>
        <taxon>Pezizomycetes</taxon>
        <taxon>Pezizales</taxon>
        <taxon>Tuberaceae</taxon>
        <taxon>Choiromyces</taxon>
    </lineage>
</organism>